<feature type="coiled-coil region" evidence="10">
    <location>
        <begin position="273"/>
        <end position="307"/>
    </location>
</feature>
<dbReference type="eggNOG" id="COG0845">
    <property type="taxonomic scope" value="Bacteria"/>
</dbReference>
<keyword evidence="7" id="KW-1133">Transmembrane helix</keyword>
<dbReference type="Gene3D" id="1.10.287.470">
    <property type="entry name" value="Helix hairpin bin"/>
    <property type="match status" value="1"/>
</dbReference>
<comment type="similarity">
    <text evidence="2 9">Belongs to the membrane fusion protein (MFP) (TC 8.A.1) family.</text>
</comment>
<feature type="domain" description="Multidrug resistance protein MdtA-like barrel-sandwich hybrid" evidence="11">
    <location>
        <begin position="77"/>
        <end position="336"/>
    </location>
</feature>
<comment type="subcellular location">
    <subcellularLocation>
        <location evidence="1 9">Cell inner membrane</location>
        <topology evidence="1 9">Single-pass membrane protein</topology>
    </subcellularLocation>
</comment>
<dbReference type="Pfam" id="PF25917">
    <property type="entry name" value="BSH_RND"/>
    <property type="match status" value="1"/>
</dbReference>
<evidence type="ECO:0000256" key="7">
    <source>
        <dbReference type="ARBA" id="ARBA00022989"/>
    </source>
</evidence>
<organism evidence="13 14">
    <name type="scientific">Neorhizobium galegae bv. orientalis str. HAMBI 540</name>
    <dbReference type="NCBI Taxonomy" id="1028800"/>
    <lineage>
        <taxon>Bacteria</taxon>
        <taxon>Pseudomonadati</taxon>
        <taxon>Pseudomonadota</taxon>
        <taxon>Alphaproteobacteria</taxon>
        <taxon>Hyphomicrobiales</taxon>
        <taxon>Rhizobiaceae</taxon>
        <taxon>Rhizobium/Agrobacterium group</taxon>
        <taxon>Neorhizobium</taxon>
    </lineage>
</organism>
<dbReference type="PANTHER" id="PTHR30386:SF27">
    <property type="entry name" value="MEMBRANE FUSION PROTEIN (MFP) FAMILY PROTEIN"/>
    <property type="match status" value="1"/>
</dbReference>
<feature type="domain" description="AprE-like beta-barrel" evidence="12">
    <location>
        <begin position="342"/>
        <end position="393"/>
    </location>
</feature>
<feature type="coiled-coil region" evidence="10">
    <location>
        <begin position="171"/>
        <end position="212"/>
    </location>
</feature>
<dbReference type="AlphaFoldDB" id="A0A068T182"/>
<keyword evidence="8" id="KW-0472">Membrane</keyword>
<accession>A0A068T182</accession>
<dbReference type="Pfam" id="PF26002">
    <property type="entry name" value="Beta-barrel_AprE"/>
    <property type="match status" value="1"/>
</dbReference>
<evidence type="ECO:0000256" key="10">
    <source>
        <dbReference type="SAM" id="Coils"/>
    </source>
</evidence>
<keyword evidence="6" id="KW-0812">Transmembrane</keyword>
<dbReference type="InterPro" id="IPR050739">
    <property type="entry name" value="MFP"/>
</dbReference>
<dbReference type="SUPFAM" id="SSF111369">
    <property type="entry name" value="HlyD-like secretion proteins"/>
    <property type="match status" value="1"/>
</dbReference>
<evidence type="ECO:0000256" key="5">
    <source>
        <dbReference type="ARBA" id="ARBA00022519"/>
    </source>
</evidence>
<dbReference type="InterPro" id="IPR006144">
    <property type="entry name" value="Secretion_HlyD_CS"/>
</dbReference>
<evidence type="ECO:0000313" key="13">
    <source>
        <dbReference type="EMBL" id="CDN51235.1"/>
    </source>
</evidence>
<geneLocation type="plasmid" evidence="14">
    <name>II</name>
</geneLocation>
<keyword evidence="14" id="KW-1185">Reference proteome</keyword>
<evidence type="ECO:0000256" key="2">
    <source>
        <dbReference type="ARBA" id="ARBA00009477"/>
    </source>
</evidence>
<dbReference type="NCBIfam" id="TIGR01843">
    <property type="entry name" value="type_I_hlyD"/>
    <property type="match status" value="1"/>
</dbReference>
<evidence type="ECO:0000256" key="9">
    <source>
        <dbReference type="RuleBase" id="RU365093"/>
    </source>
</evidence>
<evidence type="ECO:0000256" key="1">
    <source>
        <dbReference type="ARBA" id="ARBA00004377"/>
    </source>
</evidence>
<dbReference type="InterPro" id="IPR058625">
    <property type="entry name" value="MdtA-like_BSH"/>
</dbReference>
<keyword evidence="13" id="KW-0614">Plasmid</keyword>
<evidence type="ECO:0000256" key="6">
    <source>
        <dbReference type="ARBA" id="ARBA00022692"/>
    </source>
</evidence>
<reference evidence="14" key="1">
    <citation type="journal article" date="2014" name="BMC Genomics">
        <title>Genome sequencing of two Neorhizobium galegae strains reveals a noeT gene responsible for the unusual acetylation of the nodulation factors.</title>
        <authorList>
            <person name="Osterman J."/>
            <person name="Marsh J."/>
            <person name="Laine P.K."/>
            <person name="Zeng Z."/>
            <person name="Alatalo E."/>
            <person name="Sullivan J.T."/>
            <person name="Young J.P."/>
            <person name="Thomas-Oates J."/>
            <person name="Paulin L."/>
            <person name="Lindstrom K."/>
        </authorList>
    </citation>
    <scope>NUCLEOTIDE SEQUENCE [LARGE SCALE GENOMIC DNA]</scope>
    <source>
        <strain evidence="14">HAMBI 540</strain>
    </source>
</reference>
<keyword evidence="3 9" id="KW-0813">Transport</keyword>
<proteinExistence type="inferred from homology"/>
<dbReference type="Gene3D" id="2.40.30.170">
    <property type="match status" value="1"/>
</dbReference>
<dbReference type="Gene3D" id="2.40.50.100">
    <property type="match status" value="1"/>
</dbReference>
<keyword evidence="5 9" id="KW-0997">Cell inner membrane</keyword>
<dbReference type="EMBL" id="HG938354">
    <property type="protein sequence ID" value="CDN51235.1"/>
    <property type="molecule type" value="Genomic_DNA"/>
</dbReference>
<evidence type="ECO:0000259" key="11">
    <source>
        <dbReference type="Pfam" id="PF25917"/>
    </source>
</evidence>
<dbReference type="PRINTS" id="PR01490">
    <property type="entry name" value="RTXTOXIND"/>
</dbReference>
<evidence type="ECO:0000256" key="4">
    <source>
        <dbReference type="ARBA" id="ARBA00022475"/>
    </source>
</evidence>
<dbReference type="HOGENOM" id="CLU_023976_0_1_5"/>
<dbReference type="InterPro" id="IPR010129">
    <property type="entry name" value="T1SS_HlyD"/>
</dbReference>
<evidence type="ECO:0000313" key="14">
    <source>
        <dbReference type="Proteomes" id="UP000028181"/>
    </source>
</evidence>
<dbReference type="PROSITE" id="PS00543">
    <property type="entry name" value="HLYD_FAMILY"/>
    <property type="match status" value="1"/>
</dbReference>
<dbReference type="InterPro" id="IPR058982">
    <property type="entry name" value="Beta-barrel_AprE"/>
</dbReference>
<evidence type="ECO:0000259" key="12">
    <source>
        <dbReference type="Pfam" id="PF26002"/>
    </source>
</evidence>
<keyword evidence="10" id="KW-0175">Coiled coil</keyword>
<dbReference type="GO" id="GO:0009306">
    <property type="term" value="P:protein secretion"/>
    <property type="evidence" value="ECO:0007669"/>
    <property type="project" value="InterPro"/>
</dbReference>
<dbReference type="GO" id="GO:0005886">
    <property type="term" value="C:plasma membrane"/>
    <property type="evidence" value="ECO:0007669"/>
    <property type="project" value="UniProtKB-SubCell"/>
</dbReference>
<dbReference type="PATRIC" id="fig|1028800.3.peg.5179"/>
<keyword evidence="4 9" id="KW-1003">Cell membrane</keyword>
<sequence>MTAKEHSSSKRARRADQEFLAPALEILETPPSPVQTAILTLICSFAVTALIWAYVGRVDIVAVSQGKFQPTGKVKVIQPVVTGKVVRLPPANGTYVKAGDILLELDPAQALSEEKGLRDKLNSAEAEAARRRVAIDAARKGRMSSEVNIDWSSTIPADIRLREEQILLVSLDELESTLSSLRAQRSQKEAEQQQKTAEIEAQQSLIETLRQRVDMRNTLVSRTAGTISSVIDATELMKTRETDLVTLVGEMRVASAGVTVFSAEIDKTLRAFVSDQAQKLGQSEREAEELRNLLAKAESQRRQLTVESPVEGILQASAVFTLGQVVTTGQDLARVVPLDSELEIEVYVLNRDIGFIQPGQSAVVKVESFPFTRYGSLEATVKQIATDSLPQQDAQLIEGNPNATSSRDRSFSGTERIQNLVFPVTLRPEKDVIEADGVVVALTPGMAVTVEIKTGSRRILEYLFSPLVEVASRAFRER</sequence>
<dbReference type="KEGG" id="ngg:RG540_PA05590"/>
<gene>
    <name evidence="13" type="ORF">RG540_PA05590</name>
</gene>
<dbReference type="PANTHER" id="PTHR30386">
    <property type="entry name" value="MEMBRANE FUSION SUBUNIT OF EMRAB-TOLC MULTIDRUG EFFLUX PUMP"/>
    <property type="match status" value="1"/>
</dbReference>
<evidence type="ECO:0000256" key="8">
    <source>
        <dbReference type="ARBA" id="ARBA00023136"/>
    </source>
</evidence>
<dbReference type="Proteomes" id="UP000028181">
    <property type="component" value="Plasmid pHAMBI540a"/>
</dbReference>
<name>A0A068T182_NEOGA</name>
<evidence type="ECO:0000256" key="3">
    <source>
        <dbReference type="ARBA" id="ARBA00022448"/>
    </source>
</evidence>
<dbReference type="OrthoDB" id="9810980at2"/>
<protein>
    <recommendedName>
        <fullName evidence="9">Membrane fusion protein (MFP) family protein</fullName>
    </recommendedName>
</protein>
<dbReference type="RefSeq" id="WP_041364617.1">
    <property type="nucleotide sequence ID" value="NZ_HG938354.1"/>
</dbReference>
<dbReference type="GeneID" id="24260147"/>